<evidence type="ECO:0000256" key="2">
    <source>
        <dbReference type="SAM" id="SignalP"/>
    </source>
</evidence>
<dbReference type="PANTHER" id="PTHR34687:SF1">
    <property type="entry name" value="CHAPERONE PROTEIN DNAJ-LIKE PROTEIN"/>
    <property type="match status" value="1"/>
</dbReference>
<comment type="caution">
    <text evidence="3">The sequence shown here is derived from an EMBL/GenBank/DDBJ whole genome shotgun (WGS) entry which is preliminary data.</text>
</comment>
<dbReference type="EMBL" id="JAXQNO010000014">
    <property type="protein sequence ID" value="KAK4784765.1"/>
    <property type="molecule type" value="Genomic_DNA"/>
</dbReference>
<name>A0AAN7LP10_TRANT</name>
<keyword evidence="2" id="KW-0732">Signal</keyword>
<evidence type="ECO:0000256" key="1">
    <source>
        <dbReference type="SAM" id="MobiDB-lite"/>
    </source>
</evidence>
<protein>
    <submittedName>
        <fullName evidence="3">Uncharacterized protein</fullName>
    </submittedName>
</protein>
<dbReference type="PANTHER" id="PTHR34687">
    <property type="entry name" value="CHAPERONE PROTEIN DNAJ-LIKE PROTEIN"/>
    <property type="match status" value="1"/>
</dbReference>
<accession>A0AAN7LP10</accession>
<organism evidence="3 4">
    <name type="scientific">Trapa natans</name>
    <name type="common">Water chestnut</name>
    <dbReference type="NCBI Taxonomy" id="22666"/>
    <lineage>
        <taxon>Eukaryota</taxon>
        <taxon>Viridiplantae</taxon>
        <taxon>Streptophyta</taxon>
        <taxon>Embryophyta</taxon>
        <taxon>Tracheophyta</taxon>
        <taxon>Spermatophyta</taxon>
        <taxon>Magnoliopsida</taxon>
        <taxon>eudicotyledons</taxon>
        <taxon>Gunneridae</taxon>
        <taxon>Pentapetalae</taxon>
        <taxon>rosids</taxon>
        <taxon>malvids</taxon>
        <taxon>Myrtales</taxon>
        <taxon>Lythraceae</taxon>
        <taxon>Trapa</taxon>
    </lineage>
</organism>
<keyword evidence="4" id="KW-1185">Reference proteome</keyword>
<reference evidence="3 4" key="1">
    <citation type="journal article" date="2023" name="Hortic Res">
        <title>Pangenome of water caltrop reveals structural variations and asymmetric subgenome divergence after allopolyploidization.</title>
        <authorList>
            <person name="Zhang X."/>
            <person name="Chen Y."/>
            <person name="Wang L."/>
            <person name="Yuan Y."/>
            <person name="Fang M."/>
            <person name="Shi L."/>
            <person name="Lu R."/>
            <person name="Comes H.P."/>
            <person name="Ma Y."/>
            <person name="Chen Y."/>
            <person name="Huang G."/>
            <person name="Zhou Y."/>
            <person name="Zheng Z."/>
            <person name="Qiu Y."/>
        </authorList>
    </citation>
    <scope>NUCLEOTIDE SEQUENCE [LARGE SCALE GENOMIC DNA]</scope>
    <source>
        <strain evidence="3">F231</strain>
    </source>
</reference>
<evidence type="ECO:0000313" key="4">
    <source>
        <dbReference type="Proteomes" id="UP001346149"/>
    </source>
</evidence>
<feature type="chain" id="PRO_5042898835" evidence="2">
    <location>
        <begin position="26"/>
        <end position="217"/>
    </location>
</feature>
<evidence type="ECO:0000313" key="3">
    <source>
        <dbReference type="EMBL" id="KAK4784765.1"/>
    </source>
</evidence>
<feature type="region of interest" description="Disordered" evidence="1">
    <location>
        <begin position="198"/>
        <end position="217"/>
    </location>
</feature>
<proteinExistence type="predicted"/>
<dbReference type="AlphaFoldDB" id="A0AAN7LP10"/>
<sequence length="217" mass="23432">MGPIVLTQLGLSMLAGAVLVKSVMDQKPMAGPFPRCPSCNGSGKVACICSRWSDGDLGCRTCSGSGRRPCSSCGGTGTGRPIPVQLSVKRPNRTSNSSSSLQNIVYVLEKKMTHGLLMSLFGGSHDNLIRNGLARAEAVRASDADKAISFCCWGICHRLCDRFISDDGADLCRRRDVDHSDYCHPLNWLDQSVVDKHPKPQVQQHASLSSKKKSSKK</sequence>
<gene>
    <name evidence="3" type="ORF">SAY86_019133</name>
</gene>
<feature type="signal peptide" evidence="2">
    <location>
        <begin position="1"/>
        <end position="25"/>
    </location>
</feature>
<dbReference type="Proteomes" id="UP001346149">
    <property type="component" value="Unassembled WGS sequence"/>
</dbReference>